<dbReference type="AlphaFoldDB" id="A0A8S3K1J0"/>
<protein>
    <submittedName>
        <fullName evidence="1">Uncharacterized protein</fullName>
    </submittedName>
</protein>
<accession>A0A8S3K1J0</accession>
<feature type="non-terminal residue" evidence="1">
    <location>
        <position position="1"/>
    </location>
</feature>
<reference evidence="1" key="1">
    <citation type="submission" date="2021-02" db="EMBL/GenBank/DDBJ databases">
        <authorList>
            <person name="Nowell W R."/>
        </authorList>
    </citation>
    <scope>NUCLEOTIDE SEQUENCE</scope>
</reference>
<evidence type="ECO:0000313" key="1">
    <source>
        <dbReference type="EMBL" id="CAF5222783.1"/>
    </source>
</evidence>
<feature type="non-terminal residue" evidence="1">
    <location>
        <position position="193"/>
    </location>
</feature>
<name>A0A8S3K1J0_9BILA</name>
<comment type="caution">
    <text evidence="1">The sequence shown here is derived from an EMBL/GenBank/DDBJ whole genome shotgun (WGS) entry which is preliminary data.</text>
</comment>
<dbReference type="SUPFAM" id="SSF89372">
    <property type="entry name" value="Fucose-specific lectin"/>
    <property type="match status" value="1"/>
</dbReference>
<gene>
    <name evidence="1" type="ORF">SMN809_LOCUS83002</name>
</gene>
<dbReference type="Proteomes" id="UP000676336">
    <property type="component" value="Unassembled WGS sequence"/>
</dbReference>
<sequence>RGTAFGLTNINSVAVYVRNSQNTLYRRIIADDEVLSAHDIAFSLSGDPMCYIHELSISRQIYCFARNAVNGLTEYAELSTNTWRATQLGNPTDRIRDETAPVCSYVGQIHRYCFAIFENGQIYRILWKSGVWSTWQSIGRDRQYQFITQPTFLTSKPLNESSLDQICYLLAIDTNSNLQLSTNSNCAQLDSFT</sequence>
<dbReference type="EMBL" id="CAJOBI010353801">
    <property type="protein sequence ID" value="CAF5222783.1"/>
    <property type="molecule type" value="Genomic_DNA"/>
</dbReference>
<organism evidence="1 2">
    <name type="scientific">Rotaria magnacalcarata</name>
    <dbReference type="NCBI Taxonomy" id="392030"/>
    <lineage>
        <taxon>Eukaryota</taxon>
        <taxon>Metazoa</taxon>
        <taxon>Spiralia</taxon>
        <taxon>Gnathifera</taxon>
        <taxon>Rotifera</taxon>
        <taxon>Eurotatoria</taxon>
        <taxon>Bdelloidea</taxon>
        <taxon>Philodinida</taxon>
        <taxon>Philodinidae</taxon>
        <taxon>Rotaria</taxon>
    </lineage>
</organism>
<evidence type="ECO:0000313" key="2">
    <source>
        <dbReference type="Proteomes" id="UP000676336"/>
    </source>
</evidence>
<proteinExistence type="predicted"/>